<dbReference type="STRING" id="1386089.N865_07425"/>
<dbReference type="AlphaFoldDB" id="W9GCU7"/>
<evidence type="ECO:0008006" key="4">
    <source>
        <dbReference type="Google" id="ProtNLM"/>
    </source>
</evidence>
<dbReference type="GO" id="GO:0140359">
    <property type="term" value="F:ABC-type transporter activity"/>
    <property type="evidence" value="ECO:0007669"/>
    <property type="project" value="InterPro"/>
</dbReference>
<comment type="caution">
    <text evidence="2">The sequence shown here is derived from an EMBL/GenBank/DDBJ whole genome shotgun (WGS) entry which is preliminary data.</text>
</comment>
<name>W9GCU7_9MICO</name>
<evidence type="ECO:0000313" key="2">
    <source>
        <dbReference type="EMBL" id="EWT01689.1"/>
    </source>
</evidence>
<feature type="transmembrane region" description="Helical" evidence="1">
    <location>
        <begin position="42"/>
        <end position="59"/>
    </location>
</feature>
<dbReference type="Proteomes" id="UP000019489">
    <property type="component" value="Unassembled WGS sequence"/>
</dbReference>
<feature type="transmembrane region" description="Helical" evidence="1">
    <location>
        <begin position="242"/>
        <end position="263"/>
    </location>
</feature>
<proteinExistence type="predicted"/>
<accession>W9GCU7</accession>
<feature type="transmembrane region" description="Helical" evidence="1">
    <location>
        <begin position="149"/>
        <end position="170"/>
    </location>
</feature>
<dbReference type="OrthoDB" id="3819831at2"/>
<sequence>MSGTLLTAEARAKAEVRPTGTSFVGLVGVELRRLWWRRLTKAVLVAVVVLVGVATYSVHQQIRPEAIAQRLDDYRAMVAEQQRQLDAMSPEDKAAQLAECRRGEAAAQSQDPNASFGCDRMFALPSPESFGLLNTARDQVTLGLAKTGVYFFGFLAFLLGASFIAAEFASGAMGNWLTFQPRRLRVGAAKLLAALGGGLAIGVLGVGLSAAGAALVTTVNRPDAAVGLPEVPPAGGSVTESLLRIVAVVALGGFGGAVVGLLLRSTAGVIGLVIGWSIVAEGFVANVFGEGRLQPWLLRLNIDAFLEKGSTYVVTVCRADGCTGQSAVNTYTHGWVYLLTFALVGAALALASFRRRDVT</sequence>
<protein>
    <recommendedName>
        <fullName evidence="4">ABC transporter permease</fullName>
    </recommendedName>
</protein>
<dbReference type="eggNOG" id="COG1277">
    <property type="taxonomic scope" value="Bacteria"/>
</dbReference>
<dbReference type="RefSeq" id="WP_034804949.1">
    <property type="nucleotide sequence ID" value="NZ_AWSA01000018.1"/>
</dbReference>
<evidence type="ECO:0000256" key="1">
    <source>
        <dbReference type="SAM" id="Phobius"/>
    </source>
</evidence>
<gene>
    <name evidence="2" type="ORF">N865_07425</name>
</gene>
<keyword evidence="1" id="KW-0812">Transmembrane</keyword>
<dbReference type="EMBL" id="AWSA01000018">
    <property type="protein sequence ID" value="EWT01689.1"/>
    <property type="molecule type" value="Genomic_DNA"/>
</dbReference>
<organism evidence="2 3">
    <name type="scientific">Intrasporangium oryzae NRRL B-24470</name>
    <dbReference type="NCBI Taxonomy" id="1386089"/>
    <lineage>
        <taxon>Bacteria</taxon>
        <taxon>Bacillati</taxon>
        <taxon>Actinomycetota</taxon>
        <taxon>Actinomycetes</taxon>
        <taxon>Micrococcales</taxon>
        <taxon>Intrasporangiaceae</taxon>
        <taxon>Intrasporangium</taxon>
    </lineage>
</organism>
<feature type="transmembrane region" description="Helical" evidence="1">
    <location>
        <begin position="270"/>
        <end position="289"/>
    </location>
</feature>
<keyword evidence="1" id="KW-1133">Transmembrane helix</keyword>
<reference evidence="2 3" key="1">
    <citation type="submission" date="2013-08" db="EMBL/GenBank/DDBJ databases">
        <title>Intrasporangium oryzae NRRL B-24470.</title>
        <authorList>
            <person name="Liu H."/>
            <person name="Wang G."/>
        </authorList>
    </citation>
    <scope>NUCLEOTIDE SEQUENCE [LARGE SCALE GENOMIC DNA]</scope>
    <source>
        <strain evidence="2 3">NRRL B-24470</strain>
    </source>
</reference>
<feature type="transmembrane region" description="Helical" evidence="1">
    <location>
        <begin position="191"/>
        <end position="216"/>
    </location>
</feature>
<dbReference type="GO" id="GO:0005886">
    <property type="term" value="C:plasma membrane"/>
    <property type="evidence" value="ECO:0007669"/>
    <property type="project" value="UniProtKB-SubCell"/>
</dbReference>
<dbReference type="PATRIC" id="fig|1386089.3.peg.1980"/>
<evidence type="ECO:0000313" key="3">
    <source>
        <dbReference type="Proteomes" id="UP000019489"/>
    </source>
</evidence>
<keyword evidence="3" id="KW-1185">Reference proteome</keyword>
<keyword evidence="1" id="KW-0472">Membrane</keyword>
<feature type="transmembrane region" description="Helical" evidence="1">
    <location>
        <begin position="335"/>
        <end position="353"/>
    </location>
</feature>